<evidence type="ECO:0000256" key="1">
    <source>
        <dbReference type="SAM" id="MobiDB-lite"/>
    </source>
</evidence>
<protein>
    <submittedName>
        <fullName evidence="3">Uncharacterized protein</fullName>
    </submittedName>
</protein>
<proteinExistence type="predicted"/>
<gene>
    <name evidence="3" type="ORF">g.60429</name>
    <name evidence="2" type="ORF">g.60430</name>
</gene>
<name>A0A146LU93_LYGHE</name>
<dbReference type="EMBL" id="GDHC01013936">
    <property type="protein sequence ID" value="JAQ04693.1"/>
    <property type="molecule type" value="Transcribed_RNA"/>
</dbReference>
<feature type="region of interest" description="Disordered" evidence="1">
    <location>
        <begin position="249"/>
        <end position="306"/>
    </location>
</feature>
<evidence type="ECO:0000313" key="2">
    <source>
        <dbReference type="EMBL" id="JAQ04693.1"/>
    </source>
</evidence>
<feature type="compositionally biased region" description="Basic and acidic residues" evidence="1">
    <location>
        <begin position="262"/>
        <end position="275"/>
    </location>
</feature>
<evidence type="ECO:0000313" key="3">
    <source>
        <dbReference type="EMBL" id="JAQ11274.1"/>
    </source>
</evidence>
<feature type="compositionally biased region" description="Basic and acidic residues" evidence="1">
    <location>
        <begin position="139"/>
        <end position="162"/>
    </location>
</feature>
<feature type="compositionally biased region" description="Polar residues" evidence="1">
    <location>
        <begin position="184"/>
        <end position="194"/>
    </location>
</feature>
<dbReference type="EMBL" id="GDHC01007355">
    <property type="protein sequence ID" value="JAQ11274.1"/>
    <property type="molecule type" value="Transcribed_RNA"/>
</dbReference>
<feature type="non-terminal residue" evidence="3">
    <location>
        <position position="461"/>
    </location>
</feature>
<feature type="region of interest" description="Disordered" evidence="1">
    <location>
        <begin position="139"/>
        <end position="204"/>
    </location>
</feature>
<reference evidence="3" key="1">
    <citation type="journal article" date="2016" name="Gigascience">
        <title>De novo construction of an expanded transcriptome assembly for the western tarnished plant bug, Lygus hesperus.</title>
        <authorList>
            <person name="Tassone E.E."/>
            <person name="Geib S.M."/>
            <person name="Hall B."/>
            <person name="Fabrick J.A."/>
            <person name="Brent C.S."/>
            <person name="Hull J.J."/>
        </authorList>
    </citation>
    <scope>NUCLEOTIDE SEQUENCE</scope>
</reference>
<organism evidence="3">
    <name type="scientific">Lygus hesperus</name>
    <name type="common">Western plant bug</name>
    <dbReference type="NCBI Taxonomy" id="30085"/>
    <lineage>
        <taxon>Eukaryota</taxon>
        <taxon>Metazoa</taxon>
        <taxon>Ecdysozoa</taxon>
        <taxon>Arthropoda</taxon>
        <taxon>Hexapoda</taxon>
        <taxon>Insecta</taxon>
        <taxon>Pterygota</taxon>
        <taxon>Neoptera</taxon>
        <taxon>Paraneoptera</taxon>
        <taxon>Hemiptera</taxon>
        <taxon>Heteroptera</taxon>
        <taxon>Panheteroptera</taxon>
        <taxon>Cimicomorpha</taxon>
        <taxon>Miridae</taxon>
        <taxon>Mirini</taxon>
        <taxon>Lygus</taxon>
    </lineage>
</organism>
<dbReference type="AlphaFoldDB" id="A0A146LU93"/>
<accession>A0A146LU93</accession>
<sequence length="461" mass="51683">MPRKSLCWDTYTSEVVVLDSSDDDEVPVRTRKGRIGARKQLISSPECSPDDLATSRLKTSKFRIRSDSSSDDCVVYSSDEEQKLDSVVSRVKELTLPKFSYETPDKKTSQINRKLLSDISNRCGTPLKSLLDGTNCEKKLQKGRSSKEQRNSRELKPDDRVARNNRLFDALLKVNSDEKPASGDISSFKGSDGTTSEKKPPVKVNDSYSNAFLAFHDIMQSKSNLDDAKGGLKDLDKFCSASVPEIPKFSNDSFKKPSTFKKQKDISNRVKRPGDSKIVSRRTDDSDSTDCATDGQQNSTPRKTMREVKDLVTSLGPSIKHTSPDPLDTAEPVFIPSDSDDFYVKESPKPPIKKKGKATSYCFSDLKTALEDIQAQGRDQLSFLSSLDCSVTHKSCHPTAEFYKEKFTKKKEELAAILFKMFNEFVFDFKLPEDMQLEWSGRMTSSAGITHLSRKMVGGEW</sequence>